<dbReference type="Pfam" id="PF04375">
    <property type="entry name" value="HemX"/>
    <property type="match status" value="1"/>
</dbReference>
<dbReference type="InterPro" id="IPR007470">
    <property type="entry name" value="HemX"/>
</dbReference>
<accession>A0A1I1SGK4</accession>
<dbReference type="PANTHER" id="PTHR38043:SF1">
    <property type="entry name" value="PROTEIN HEMX"/>
    <property type="match status" value="1"/>
</dbReference>
<keyword evidence="1" id="KW-0175">Coiled coil</keyword>
<feature type="domain" description="Tetrapyrrole biosynthesis uroporphyrinogen III synthase" evidence="3">
    <location>
        <begin position="16"/>
        <end position="224"/>
    </location>
</feature>
<dbReference type="AlphaFoldDB" id="A0A1I1SGK4"/>
<dbReference type="InterPro" id="IPR036108">
    <property type="entry name" value="4pyrrol_syn_uPrphyn_synt_sf"/>
</dbReference>
<name>A0A1I1SGK4_9GAMM</name>
<dbReference type="CDD" id="cd06578">
    <property type="entry name" value="HemD"/>
    <property type="match status" value="1"/>
</dbReference>
<keyword evidence="5" id="KW-1185">Reference proteome</keyword>
<feature type="compositionally biased region" description="Polar residues" evidence="2">
    <location>
        <begin position="276"/>
        <end position="285"/>
    </location>
</feature>
<dbReference type="Gene3D" id="3.40.50.10090">
    <property type="match status" value="2"/>
</dbReference>
<dbReference type="GO" id="GO:0004852">
    <property type="term" value="F:uroporphyrinogen-III synthase activity"/>
    <property type="evidence" value="ECO:0007669"/>
    <property type="project" value="InterPro"/>
</dbReference>
<proteinExistence type="predicted"/>
<gene>
    <name evidence="4" type="ORF">SAMN02745724_04576</name>
</gene>
<evidence type="ECO:0000259" key="3">
    <source>
        <dbReference type="Pfam" id="PF02602"/>
    </source>
</evidence>
<reference evidence="4 5" key="1">
    <citation type="submission" date="2016-10" db="EMBL/GenBank/DDBJ databases">
        <authorList>
            <person name="de Groot N.N."/>
        </authorList>
    </citation>
    <scope>NUCLEOTIDE SEQUENCE [LARGE SCALE GENOMIC DNA]</scope>
    <source>
        <strain evidence="4 5">DSM 6059</strain>
    </source>
</reference>
<organism evidence="4 5">
    <name type="scientific">Pseudoalteromonas denitrificans DSM 6059</name>
    <dbReference type="NCBI Taxonomy" id="1123010"/>
    <lineage>
        <taxon>Bacteria</taxon>
        <taxon>Pseudomonadati</taxon>
        <taxon>Pseudomonadota</taxon>
        <taxon>Gammaproteobacteria</taxon>
        <taxon>Alteromonadales</taxon>
        <taxon>Pseudoalteromonadaceae</taxon>
        <taxon>Pseudoalteromonas</taxon>
    </lineage>
</organism>
<dbReference type="PANTHER" id="PTHR38043">
    <property type="entry name" value="PROTEIN HEMX"/>
    <property type="match status" value="1"/>
</dbReference>
<dbReference type="GO" id="GO:0008168">
    <property type="term" value="F:methyltransferase activity"/>
    <property type="evidence" value="ECO:0007669"/>
    <property type="project" value="UniProtKB-KW"/>
</dbReference>
<dbReference type="Proteomes" id="UP000198862">
    <property type="component" value="Unassembled WGS sequence"/>
</dbReference>
<evidence type="ECO:0000256" key="2">
    <source>
        <dbReference type="SAM" id="MobiDB-lite"/>
    </source>
</evidence>
<dbReference type="GO" id="GO:0032259">
    <property type="term" value="P:methylation"/>
    <property type="evidence" value="ECO:0007669"/>
    <property type="project" value="UniProtKB-KW"/>
</dbReference>
<evidence type="ECO:0000313" key="5">
    <source>
        <dbReference type="Proteomes" id="UP000198862"/>
    </source>
</evidence>
<dbReference type="InterPro" id="IPR003754">
    <property type="entry name" value="4pyrrol_synth_uPrphyn_synth"/>
</dbReference>
<feature type="coiled-coil region" evidence="1">
    <location>
        <begin position="312"/>
        <end position="372"/>
    </location>
</feature>
<evidence type="ECO:0000256" key="1">
    <source>
        <dbReference type="SAM" id="Coils"/>
    </source>
</evidence>
<dbReference type="OrthoDB" id="5739852at2"/>
<protein>
    <submittedName>
        <fullName evidence="4">Uroporphyrinogen III methyltransferase / synthase</fullName>
    </submittedName>
</protein>
<feature type="region of interest" description="Disordered" evidence="2">
    <location>
        <begin position="264"/>
        <end position="285"/>
    </location>
</feature>
<dbReference type="EMBL" id="FOLO01000059">
    <property type="protein sequence ID" value="SFD45625.1"/>
    <property type="molecule type" value="Genomic_DNA"/>
</dbReference>
<keyword evidence="4" id="KW-0808">Transferase</keyword>
<keyword evidence="4" id="KW-0489">Methyltransferase</keyword>
<dbReference type="RefSeq" id="WP_091990242.1">
    <property type="nucleotide sequence ID" value="NZ_FOLO01000059.1"/>
</dbReference>
<dbReference type="Pfam" id="PF02602">
    <property type="entry name" value="HEM4"/>
    <property type="match status" value="1"/>
</dbReference>
<dbReference type="SUPFAM" id="SSF69618">
    <property type="entry name" value="HemD-like"/>
    <property type="match status" value="1"/>
</dbReference>
<sequence>MSVFLITRPKNKNESLVSFIEKKGFKAFSFPLLNLQPLEITSSQLSPLIDADKLIFISQDAVKSLAALSPVINPSAIFFAVGDKTAQTILEFFNKKAVVPNNQDSEGLLELKSLQDIDGDSIVLIKGKGGRPLLAKTLKERRARLNTLNIYQRQKVVGNVSDWFQKWQQQKIDSIVLTSNAAVDVIFSDLTVKGCDWLRTCQFYVVSERTAKYLKTFNVPIDNIHNCNGASDEAILSEVIKQNSEAKNNFVKSHIQEASAIMSDQSISEKEVKQPETANKQNSKPKGNTVAILSLLIALGAAGGFAFNFYSNNQQQALVQQLQMNNQSLEQSLNALKAQIQNNSANLTGAIKNELTSQKLQVETALNASEKNISEQLENSLNEIKNIKVTLNPQEVRSLHRMAEFKAKVEKDFVGAVDILTRLDSLLSEHSDTSELRAVIAEDIQMLKGLSNVPVQDLYLKLHGLLNQVDTLPLNMVKLPSLVNNTEQEVLSEDISDWQANLKHSWSLLVDDFIKVNERTEKIEPLLTKEEQSLIRQQVRFYISQSQTALQNQQVVIYKAALEQANKVLASFFDTNSSAVHNVNNELNQLKSTPLNFNPQLNLASSQLMKEWSL</sequence>
<evidence type="ECO:0000313" key="4">
    <source>
        <dbReference type="EMBL" id="SFD45625.1"/>
    </source>
</evidence>
<dbReference type="GO" id="GO:0033014">
    <property type="term" value="P:tetrapyrrole biosynthetic process"/>
    <property type="evidence" value="ECO:0007669"/>
    <property type="project" value="InterPro"/>
</dbReference>
<dbReference type="STRING" id="1123010.SAMN02745724_04576"/>